<dbReference type="EMBL" id="AP012159">
    <property type="protein sequence ID" value="BAK82733.1"/>
    <property type="molecule type" value="Genomic_DNA"/>
</dbReference>
<proteinExistence type="predicted"/>
<name>G2I3C8_KOMMN</name>
<organism evidence="2 3">
    <name type="scientific">Komagataeibacter medellinensis (strain NBRC 3288 / BCRC 11682 / LMG 1693 / Kondo 51)</name>
    <name type="common">Gluconacetobacter medellinensis</name>
    <dbReference type="NCBI Taxonomy" id="634177"/>
    <lineage>
        <taxon>Bacteria</taxon>
        <taxon>Pseudomonadati</taxon>
        <taxon>Pseudomonadota</taxon>
        <taxon>Alphaproteobacteria</taxon>
        <taxon>Acetobacterales</taxon>
        <taxon>Acetobacteraceae</taxon>
        <taxon>Komagataeibacter</taxon>
    </lineage>
</organism>
<dbReference type="HOGENOM" id="CLU_2423094_0_0_5"/>
<gene>
    <name evidence="2" type="ordered locus">GLX_03210</name>
</gene>
<keyword evidence="1" id="KW-1133">Transmembrane helix</keyword>
<protein>
    <submittedName>
        <fullName evidence="2">Uncharacterized protein</fullName>
    </submittedName>
</protein>
<keyword evidence="1" id="KW-0472">Membrane</keyword>
<dbReference type="Proteomes" id="UP000009044">
    <property type="component" value="Chromosome"/>
</dbReference>
<dbReference type="AlphaFoldDB" id="G2I3C8"/>
<dbReference type="KEGG" id="gxy:GLX_03210"/>
<dbReference type="STRING" id="634177.GLX_03210"/>
<evidence type="ECO:0000256" key="1">
    <source>
        <dbReference type="SAM" id="Phobius"/>
    </source>
</evidence>
<dbReference type="PATRIC" id="fig|634177.7.peg.359"/>
<keyword evidence="1" id="KW-0812">Transmembrane</keyword>
<accession>G2I3C8</accession>
<feature type="transmembrane region" description="Helical" evidence="1">
    <location>
        <begin position="79"/>
        <end position="101"/>
    </location>
</feature>
<reference evidence="3" key="1">
    <citation type="journal article" date="2011" name="J. Bacteriol.">
        <title>Complete genome sequence of NBRC 3288, a unique cellulose-nonproducing strain of Gluconacetobacter xylinus isolated from vinegar.</title>
        <authorList>
            <person name="Ogino H."/>
            <person name="Azuma Y."/>
            <person name="Hosoyama A."/>
            <person name="Nakazawa H."/>
            <person name="Matsutani M."/>
            <person name="Hasegawa A."/>
            <person name="Otsuyama K."/>
            <person name="Matsushita K."/>
            <person name="Fujita N."/>
            <person name="Shirai M."/>
        </authorList>
    </citation>
    <scope>NUCLEOTIDE SEQUENCE [LARGE SCALE GENOMIC DNA]</scope>
    <source>
        <strain evidence="3">NBRC 3288 / BCRC 11682 / LMG 1693</strain>
    </source>
</reference>
<sequence length="110" mass="12053">MSLPSAGCEYAIPFTSGSHARALFFLIRSSAVMTLLCAMAWWLAGPLFHQPAIGISLAIEAVIFRVCDLLYTEDYPHHMATFAGMTIVLGLLSIMVMLPFVQRQILLHGA</sequence>
<evidence type="ECO:0000313" key="2">
    <source>
        <dbReference type="EMBL" id="BAK82733.1"/>
    </source>
</evidence>
<evidence type="ECO:0000313" key="3">
    <source>
        <dbReference type="Proteomes" id="UP000009044"/>
    </source>
</evidence>
<feature type="transmembrane region" description="Helical" evidence="1">
    <location>
        <begin position="22"/>
        <end position="42"/>
    </location>
</feature>